<feature type="chain" id="PRO_5025399487" evidence="1">
    <location>
        <begin position="22"/>
        <end position="66"/>
    </location>
</feature>
<dbReference type="EMBL" id="GIFC01000037">
    <property type="protein sequence ID" value="MXU82120.1"/>
    <property type="molecule type" value="Transcribed_RNA"/>
</dbReference>
<evidence type="ECO:0000256" key="1">
    <source>
        <dbReference type="SAM" id="SignalP"/>
    </source>
</evidence>
<evidence type="ECO:0000313" key="2">
    <source>
        <dbReference type="EMBL" id="MXU82120.1"/>
    </source>
</evidence>
<proteinExistence type="predicted"/>
<accession>A0A6B0TZV9</accession>
<name>A0A6B0TZV9_IXORI</name>
<reference evidence="2" key="1">
    <citation type="submission" date="2019-12" db="EMBL/GenBank/DDBJ databases">
        <title>An insight into the sialome of adult female Ixodes ricinus ticks feeding for 6 days.</title>
        <authorList>
            <person name="Perner J."/>
            <person name="Ribeiro J.M.C."/>
        </authorList>
    </citation>
    <scope>NUCLEOTIDE SEQUENCE</scope>
    <source>
        <strain evidence="2">Semi-engorged</strain>
        <tissue evidence="2">Salivary glands</tissue>
    </source>
</reference>
<feature type="signal peptide" evidence="1">
    <location>
        <begin position="1"/>
        <end position="21"/>
    </location>
</feature>
<protein>
    <submittedName>
        <fullName evidence="2">Putative secreted protein</fullName>
    </submittedName>
</protein>
<organism evidence="2">
    <name type="scientific">Ixodes ricinus</name>
    <name type="common">Common tick</name>
    <name type="synonym">Acarus ricinus</name>
    <dbReference type="NCBI Taxonomy" id="34613"/>
    <lineage>
        <taxon>Eukaryota</taxon>
        <taxon>Metazoa</taxon>
        <taxon>Ecdysozoa</taxon>
        <taxon>Arthropoda</taxon>
        <taxon>Chelicerata</taxon>
        <taxon>Arachnida</taxon>
        <taxon>Acari</taxon>
        <taxon>Parasitiformes</taxon>
        <taxon>Ixodida</taxon>
        <taxon>Ixodoidea</taxon>
        <taxon>Ixodidae</taxon>
        <taxon>Ixodinae</taxon>
        <taxon>Ixodes</taxon>
    </lineage>
</organism>
<keyword evidence="1" id="KW-0732">Signal</keyword>
<dbReference type="AlphaFoldDB" id="A0A6B0TZV9"/>
<sequence length="66" mass="7371">MSKLLDFIFFTSLQCSDVAVGCPASLDFSVELFGLNAECCSLRNDEVEETNQVAKFFSGEQLYILH</sequence>